<sequence length="251" mass="27484">MNKTAFITGATSGIGKATAELFAKKGINLVLCGRRQNRLDDLKERLGDSVIIQTLTFDVRNKEAVQDAIGSLPPEFSKIDILVNNAGNAHGLDPIEEGNLEDWDAMLDINVKGLLYVSKAILPQMIERKEGHIINIGSTAGKEVYPKGNVYCASKHAVDAINQGMRIDLNQYGIRVGAVNPGLVETEFSNVRFKGDDDRADSVYKGFEPLRPEDIADIIYFVVTRPYHVNIADLVVMPTAQASSTIVNKNL</sequence>
<keyword evidence="2" id="KW-0560">Oxidoreductase</keyword>
<dbReference type="SUPFAM" id="SSF51735">
    <property type="entry name" value="NAD(P)-binding Rossmann-fold domains"/>
    <property type="match status" value="1"/>
</dbReference>
<dbReference type="PANTHER" id="PTHR42901">
    <property type="entry name" value="ALCOHOL DEHYDROGENASE"/>
    <property type="match status" value="1"/>
</dbReference>
<dbReference type="Proteomes" id="UP000215244">
    <property type="component" value="Chromosome"/>
</dbReference>
<dbReference type="KEGG" id="marb:CJ263_09095"/>
<evidence type="ECO:0000256" key="3">
    <source>
        <dbReference type="RuleBase" id="RU000363"/>
    </source>
</evidence>
<dbReference type="PANTHER" id="PTHR42901:SF1">
    <property type="entry name" value="ALCOHOL DEHYDROGENASE"/>
    <property type="match status" value="1"/>
</dbReference>
<keyword evidence="5" id="KW-1185">Reference proteome</keyword>
<evidence type="ECO:0000256" key="2">
    <source>
        <dbReference type="ARBA" id="ARBA00023002"/>
    </source>
</evidence>
<evidence type="ECO:0000313" key="5">
    <source>
        <dbReference type="Proteomes" id="UP000215244"/>
    </source>
</evidence>
<dbReference type="Gene3D" id="3.40.50.720">
    <property type="entry name" value="NAD(P)-binding Rossmann-like Domain"/>
    <property type="match status" value="1"/>
</dbReference>
<proteinExistence type="inferred from homology"/>
<accession>A0A223V4X1</accession>
<dbReference type="FunFam" id="3.40.50.720:FF:000047">
    <property type="entry name" value="NADP-dependent L-serine/L-allo-threonine dehydrogenase"/>
    <property type="match status" value="1"/>
</dbReference>
<protein>
    <submittedName>
        <fullName evidence="4">NAD(P)-dependent oxidoreductase</fullName>
    </submittedName>
</protein>
<evidence type="ECO:0000256" key="1">
    <source>
        <dbReference type="ARBA" id="ARBA00006484"/>
    </source>
</evidence>
<dbReference type="OrthoDB" id="9775296at2"/>
<dbReference type="EMBL" id="CP022957">
    <property type="protein sequence ID" value="ASV30356.1"/>
    <property type="molecule type" value="Genomic_DNA"/>
</dbReference>
<dbReference type="InterPro" id="IPR020904">
    <property type="entry name" value="Sc_DH/Rdtase_CS"/>
</dbReference>
<comment type="similarity">
    <text evidence="1 3">Belongs to the short-chain dehydrogenases/reductases (SDR) family.</text>
</comment>
<dbReference type="RefSeq" id="WP_094996975.1">
    <property type="nucleotide sequence ID" value="NZ_BMJL01000002.1"/>
</dbReference>
<dbReference type="GO" id="GO:0016616">
    <property type="term" value="F:oxidoreductase activity, acting on the CH-OH group of donors, NAD or NADP as acceptor"/>
    <property type="evidence" value="ECO:0007669"/>
    <property type="project" value="UniProtKB-ARBA"/>
</dbReference>
<evidence type="ECO:0000313" key="4">
    <source>
        <dbReference type="EMBL" id="ASV30356.1"/>
    </source>
</evidence>
<dbReference type="PRINTS" id="PR00081">
    <property type="entry name" value="GDHRDH"/>
</dbReference>
<gene>
    <name evidence="4" type="ORF">CJ263_09095</name>
</gene>
<dbReference type="PRINTS" id="PR00080">
    <property type="entry name" value="SDRFAMILY"/>
</dbReference>
<dbReference type="PROSITE" id="PS00061">
    <property type="entry name" value="ADH_SHORT"/>
    <property type="match status" value="1"/>
</dbReference>
<dbReference type="Pfam" id="PF00106">
    <property type="entry name" value="adh_short"/>
    <property type="match status" value="1"/>
</dbReference>
<dbReference type="AlphaFoldDB" id="A0A223V4X1"/>
<reference evidence="4 5" key="1">
    <citation type="submission" date="2017-08" db="EMBL/GenBank/DDBJ databases">
        <title>The complete genome sequence of Maribacter sp. B1, isolated from deep-sea sediment.</title>
        <authorList>
            <person name="Wu Y.-H."/>
            <person name="Cheng H."/>
            <person name="Xu X.-W."/>
        </authorList>
    </citation>
    <scope>NUCLEOTIDE SEQUENCE [LARGE SCALE GENOMIC DNA]</scope>
    <source>
        <strain evidence="4 5">B1</strain>
    </source>
</reference>
<dbReference type="InterPro" id="IPR002347">
    <property type="entry name" value="SDR_fam"/>
</dbReference>
<organism evidence="4 5">
    <name type="scientific">Maribacter cobaltidurans</name>
    <dbReference type="NCBI Taxonomy" id="1178778"/>
    <lineage>
        <taxon>Bacteria</taxon>
        <taxon>Pseudomonadati</taxon>
        <taxon>Bacteroidota</taxon>
        <taxon>Flavobacteriia</taxon>
        <taxon>Flavobacteriales</taxon>
        <taxon>Flavobacteriaceae</taxon>
        <taxon>Maribacter</taxon>
    </lineage>
</organism>
<dbReference type="InterPro" id="IPR036291">
    <property type="entry name" value="NAD(P)-bd_dom_sf"/>
</dbReference>
<name>A0A223V4X1_9FLAO</name>